<keyword evidence="3" id="KW-1185">Reference proteome</keyword>
<dbReference type="EMBL" id="FNVR01000027">
    <property type="protein sequence ID" value="SEG35255.1"/>
    <property type="molecule type" value="Genomic_DNA"/>
</dbReference>
<dbReference type="Proteomes" id="UP000236736">
    <property type="component" value="Unassembled WGS sequence"/>
</dbReference>
<reference evidence="3" key="1">
    <citation type="submission" date="2016-10" db="EMBL/GenBank/DDBJ databases">
        <authorList>
            <person name="Varghese N."/>
            <person name="Submissions S."/>
        </authorList>
    </citation>
    <scope>NUCLEOTIDE SEQUENCE [LARGE SCALE GENOMIC DNA]</scope>
    <source>
        <strain evidence="3">DSM 17298</strain>
    </source>
</reference>
<proteinExistence type="predicted"/>
<name>A0A1H5ZHP2_9BACT</name>
<gene>
    <name evidence="2" type="ORF">SAMN03080598_03489</name>
</gene>
<dbReference type="AlphaFoldDB" id="A0A1H5ZHP2"/>
<organism evidence="2 3">
    <name type="scientific">Algoriphagus boritolerans DSM 17298 = JCM 18970</name>
    <dbReference type="NCBI Taxonomy" id="1120964"/>
    <lineage>
        <taxon>Bacteria</taxon>
        <taxon>Pseudomonadati</taxon>
        <taxon>Bacteroidota</taxon>
        <taxon>Cytophagia</taxon>
        <taxon>Cytophagales</taxon>
        <taxon>Cyclobacteriaceae</taxon>
        <taxon>Algoriphagus</taxon>
    </lineage>
</organism>
<keyword evidence="1" id="KW-0812">Transmembrane</keyword>
<evidence type="ECO:0000313" key="2">
    <source>
        <dbReference type="EMBL" id="SEG35255.1"/>
    </source>
</evidence>
<sequence length="48" mass="5683">MKFKQTLFLLFEIKSLGMVVLMLFFKKLALEVFQINQDLIQKIGFSSR</sequence>
<feature type="transmembrane region" description="Helical" evidence="1">
    <location>
        <begin position="6"/>
        <end position="25"/>
    </location>
</feature>
<protein>
    <submittedName>
        <fullName evidence="2">Uncharacterized protein</fullName>
    </submittedName>
</protein>
<evidence type="ECO:0000256" key="1">
    <source>
        <dbReference type="SAM" id="Phobius"/>
    </source>
</evidence>
<evidence type="ECO:0000313" key="3">
    <source>
        <dbReference type="Proteomes" id="UP000236736"/>
    </source>
</evidence>
<keyword evidence="1" id="KW-0472">Membrane</keyword>
<accession>A0A1H5ZHP2</accession>
<keyword evidence="1" id="KW-1133">Transmembrane helix</keyword>